<evidence type="ECO:0000313" key="1">
    <source>
        <dbReference type="EMBL" id="KAA1154198.1"/>
    </source>
</evidence>
<dbReference type="Pfam" id="PF22880">
    <property type="entry name" value="DUF7019"/>
    <property type="match status" value="1"/>
</dbReference>
<protein>
    <submittedName>
        <fullName evidence="1">Uncharacterized protein</fullName>
    </submittedName>
</protein>
<dbReference type="Proteomes" id="UP000322915">
    <property type="component" value="Unassembled WGS sequence"/>
</dbReference>
<evidence type="ECO:0000313" key="2">
    <source>
        <dbReference type="Proteomes" id="UP000322915"/>
    </source>
</evidence>
<accession>A0ABQ6RGL9</accession>
<reference evidence="1 2" key="1">
    <citation type="submission" date="2019-01" db="EMBL/GenBank/DDBJ databases">
        <title>Genome sequences of marine Pseudoalteromonas species.</title>
        <authorList>
            <person name="Boraston A.B."/>
            <person name="Hehemann J.-H."/>
            <person name="Vickers C.J."/>
            <person name="Salama-Alber O."/>
            <person name="Abe K."/>
            <person name="Hettle A.J."/>
        </authorList>
    </citation>
    <scope>NUCLEOTIDE SEQUENCE [LARGE SCALE GENOMIC DNA]</scope>
    <source>
        <strain evidence="1 2">PS47</strain>
    </source>
</reference>
<sequence>MDYFLYISETKVSMLSSQSKSFKKGLWGKLKLNFGLISTEFSQDKENLSIYEQALLIEQTLGNKGKVGTPHEPKSYFSGEMPLKYGVISDYISGLSFFGEKFDGGTVVLIGSPQSMVGGELKIDADKEGLRSFAYYTMKFLNYSLESDEVLKDKPLENFDEAFALSTDTAIDSIKLPSKNMKFLAKTIYNGTKNGKPFVVGTPIYVSLAE</sequence>
<keyword evidence="2" id="KW-1185">Reference proteome</keyword>
<name>A0ABQ6RGL9_9GAMM</name>
<comment type="caution">
    <text evidence="1">The sequence shown here is derived from an EMBL/GenBank/DDBJ whole genome shotgun (WGS) entry which is preliminary data.</text>
</comment>
<dbReference type="EMBL" id="SEUJ01000073">
    <property type="protein sequence ID" value="KAA1154198.1"/>
    <property type="molecule type" value="Genomic_DNA"/>
</dbReference>
<dbReference type="InterPro" id="IPR054284">
    <property type="entry name" value="DUF7019"/>
</dbReference>
<proteinExistence type="predicted"/>
<gene>
    <name evidence="1" type="ORF">EU509_13875</name>
</gene>
<dbReference type="NCBIfam" id="NF040893">
    <property type="entry name" value="SAVMC3_10250"/>
    <property type="match status" value="1"/>
</dbReference>
<dbReference type="RefSeq" id="WP_149606295.1">
    <property type="nucleotide sequence ID" value="NZ_SEUJ01000073.1"/>
</dbReference>
<organism evidence="1 2">
    <name type="scientific">Pseudoalteromonas fuliginea</name>
    <dbReference type="NCBI Taxonomy" id="1872678"/>
    <lineage>
        <taxon>Bacteria</taxon>
        <taxon>Pseudomonadati</taxon>
        <taxon>Pseudomonadota</taxon>
        <taxon>Gammaproteobacteria</taxon>
        <taxon>Alteromonadales</taxon>
        <taxon>Pseudoalteromonadaceae</taxon>
        <taxon>Pseudoalteromonas</taxon>
    </lineage>
</organism>